<evidence type="ECO:0000259" key="15">
    <source>
        <dbReference type="PROSITE" id="PS51117"/>
    </source>
</evidence>
<organism evidence="16 17">
    <name type="scientific">Mesorhabditis belari</name>
    <dbReference type="NCBI Taxonomy" id="2138241"/>
    <lineage>
        <taxon>Eukaryota</taxon>
        <taxon>Metazoa</taxon>
        <taxon>Ecdysozoa</taxon>
        <taxon>Nematoda</taxon>
        <taxon>Chromadorea</taxon>
        <taxon>Rhabditida</taxon>
        <taxon>Rhabditina</taxon>
        <taxon>Rhabditomorpha</taxon>
        <taxon>Rhabditoidea</taxon>
        <taxon>Rhabditidae</taxon>
        <taxon>Mesorhabditinae</taxon>
        <taxon>Mesorhabditis</taxon>
    </lineage>
</organism>
<feature type="coiled-coil region" evidence="10">
    <location>
        <begin position="1479"/>
        <end position="1506"/>
    </location>
</feature>
<dbReference type="WBParaSite" id="MBELARI_LOCUS7128">
    <property type="protein sequence ID" value="MBELARI_LOCUS7128"/>
    <property type="gene ID" value="MBELARI_LOCUS7128"/>
</dbReference>
<dbReference type="FunFam" id="2.10.25.10:FF:000090">
    <property type="entry name" value="laminin subunit alpha"/>
    <property type="match status" value="1"/>
</dbReference>
<dbReference type="PROSITE" id="PS51117">
    <property type="entry name" value="LAMININ_NTER"/>
    <property type="match status" value="1"/>
</dbReference>
<comment type="caution">
    <text evidence="9">Lacks conserved residue(s) required for the propagation of feature annotation.</text>
</comment>
<evidence type="ECO:0000313" key="16">
    <source>
        <dbReference type="Proteomes" id="UP000887575"/>
    </source>
</evidence>
<evidence type="ECO:0000259" key="14">
    <source>
        <dbReference type="PROSITE" id="PS51115"/>
    </source>
</evidence>
<dbReference type="GO" id="GO:0005576">
    <property type="term" value="C:extracellular region"/>
    <property type="evidence" value="ECO:0007669"/>
    <property type="project" value="UniProtKB-SubCell"/>
</dbReference>
<dbReference type="PROSITE" id="PS50027">
    <property type="entry name" value="EGF_LAM_2"/>
    <property type="match status" value="8"/>
</dbReference>
<keyword evidence="7 9" id="KW-0424">Laminin EGF-like domain</keyword>
<dbReference type="SUPFAM" id="SSF57196">
    <property type="entry name" value="EGF/Laminin"/>
    <property type="match status" value="10"/>
</dbReference>
<evidence type="ECO:0000256" key="3">
    <source>
        <dbReference type="ARBA" id="ARBA00022729"/>
    </source>
</evidence>
<evidence type="ECO:0000256" key="4">
    <source>
        <dbReference type="ARBA" id="ARBA00022737"/>
    </source>
</evidence>
<keyword evidence="4" id="KW-0677">Repeat</keyword>
<feature type="region of interest" description="Disordered" evidence="11">
    <location>
        <begin position="1266"/>
        <end position="1285"/>
    </location>
</feature>
<dbReference type="GO" id="GO:0009888">
    <property type="term" value="P:tissue development"/>
    <property type="evidence" value="ECO:0007669"/>
    <property type="project" value="TreeGrafter"/>
</dbReference>
<feature type="coiled-coil region" evidence="10">
    <location>
        <begin position="1104"/>
        <end position="1166"/>
    </location>
</feature>
<sequence length="1638" mass="181106">MRKNRLRFFIFTVLLIFDAKSQPAQQYPQVDPHHFGADANPCYDPATLSPQRCVPDFINAAFQREVHVTNTCGEKQPTKFCVQTGNSQLRSVCDTCDARHPAFAHPARYLTDFNNANNATWWQSETMKEGMQYPNSVNLTLNLGKTFDITYVHLKFVSPRPESFVVYKKTKPGDDEPWIPWQYYSSSCRATFHVAEKAPILPGNEAVAQCSKEFSDISPITGGNIAYSTLEGRPSAHAFEDSIVLQEWVTASAIRIQFVRMNTFGDEVFGDPIVLSSYHYAISDLAVGGRCKCNGHASECVKSTGEGEAYRMVCRCEHNTQGADCDECQPFFNDRPWKPGTAQEANECVACNCTGLSNRCYYDQDLYEKTGHGGHCIDCQGNTQGVHCEECLPNHWREANRNYCMDCRCNEQGSLSTQCQSDGKCLCKPGVGGQYCDQCLPGFYDFGPNGCKSCECEVAGSFENQPYCDSMNGTCTCKSNVEGRQCNKCKPGYFDLSTENMFGCSPCFCYGHSSICASADGYYAVNVSSQFDEGKESWGALSHRGPVDAQWAEIEKAVAVQDVDGSPVYFNAPEMFLGDQRAAYNQDLVFHLRVSKDGARASTKDILIVGSEGQELSIPIFAQNNPSPTTSFQEYRFKIHADNVFQWNPRLNELEFIGILSNVTALKIRGTYTYNDVGFLNDLYLGSAGLAPSELDPRKAHWVEHCECQDSFVGQFCESCAPGYRRERKFGGPFDRCIKCDCHGHSESCEAESGACICKHNTAGDTCERCARGFYGDALRGTEEDCQKCPCPEDGPCVLHSDGDVLCTDCPTGYTGRRCDECSDGFFGNPKIEIECKECECSGNTDPNSIGNCDKISGECKKCIYNTDGFHCEKCKGGFWGDALKVPTGDCKACRCFAPGTIRPSNDYTVLECQQSDGQCDCQPHVIGAQCDQCERGFFNITSGSGCDSCECDPLGSIDSTCDVVSGQCKCKPGVTGRRCDECAPYHFGFSADGCKPCDCEPIGSESAQCDVKNGQCLCKDNIEGRRCDQCSENRYNLEAGCLLCDDCYTLIQSRVNIFREKVKNLDNTLKEIIENPAPVDDSAFDDKVNEVGAQVTELTNTVMKKLEADDAQLVNQVSQLKKDVESAFEGIKMIDGVIDGAKGKTESTEQALRRAKIVMESARNELENALHYLDVEGSEQWERAKEASRKYGEQSAQMSQIAQKTREEADRHDKLSLEVEKLAEEALETARKAQKEAQDAIYGGEQISKQIDEIKQKQSAINGSLTRTRELADQQRKDAAEANQRAAEALTTVDALKPPNIDPKELKLESERITEEAKTTRANIDKEVEGNKEMMDDAARALAEANNELQNAKEQQKISDEQLAEVDASRARATEAIQQAESTLKEAERTLATLQEFNNKVETSKASAESELAKIGDIQAEIEKAKEKTMEAEKAIGSAAQDAQRAKDLAAKSGDDAASVGKQADQLFEATTKTRESAKTLKEDVESLTSELLTTQEEITTYRNQAETDKQMTGEAVRKASLAEMDARTANTTITEESDQIKKIIDKLNALENVNNAELDELERQLNDIDAMLKKADLANQIPAQKTGKVDEERKISQIKIDIDTLTKEVANLEQIRSALPNRCFNRVALEQEGQKK</sequence>
<feature type="domain" description="Laminin EGF-like" evidence="13">
    <location>
        <begin position="454"/>
        <end position="506"/>
    </location>
</feature>
<evidence type="ECO:0000256" key="8">
    <source>
        <dbReference type="ARBA" id="ARBA00065619"/>
    </source>
</evidence>
<dbReference type="GO" id="GO:0009887">
    <property type="term" value="P:animal organ morphogenesis"/>
    <property type="evidence" value="ECO:0007669"/>
    <property type="project" value="TreeGrafter"/>
</dbReference>
<feature type="domain" description="Laminin EGF-like" evidence="13">
    <location>
        <begin position="950"/>
        <end position="997"/>
    </location>
</feature>
<dbReference type="SMART" id="SM00181">
    <property type="entry name" value="EGF"/>
    <property type="match status" value="6"/>
</dbReference>
<evidence type="ECO:0000256" key="10">
    <source>
        <dbReference type="SAM" id="Coils"/>
    </source>
</evidence>
<dbReference type="InterPro" id="IPR000034">
    <property type="entry name" value="Laminin_IV"/>
</dbReference>
<dbReference type="PROSITE" id="PS51115">
    <property type="entry name" value="LAMININ_IVA"/>
    <property type="match status" value="1"/>
</dbReference>
<dbReference type="FunFam" id="2.10.25.10:FF:000051">
    <property type="entry name" value="Laminin subunit alpha 4"/>
    <property type="match status" value="1"/>
</dbReference>
<feature type="signal peptide" evidence="12">
    <location>
        <begin position="1"/>
        <end position="21"/>
    </location>
</feature>
<feature type="disulfide bond" evidence="9">
    <location>
        <begin position="1000"/>
        <end position="1017"/>
    </location>
</feature>
<feature type="disulfide bond" evidence="9">
    <location>
        <begin position="477"/>
        <end position="486"/>
    </location>
</feature>
<dbReference type="Proteomes" id="UP000887575">
    <property type="component" value="Unassembled WGS sequence"/>
</dbReference>
<dbReference type="FunFam" id="2.10.25.10:FF:000074">
    <property type="entry name" value="Laminin subunit alpha"/>
    <property type="match status" value="1"/>
</dbReference>
<feature type="disulfide bond" evidence="9">
    <location>
        <begin position="863"/>
        <end position="872"/>
    </location>
</feature>
<feature type="disulfide bond" evidence="9">
    <location>
        <begin position="950"/>
        <end position="962"/>
    </location>
</feature>
<evidence type="ECO:0000256" key="12">
    <source>
        <dbReference type="SAM" id="SignalP"/>
    </source>
</evidence>
<dbReference type="FunFam" id="2.10.25.10:FF:000166">
    <property type="entry name" value="laminin subunit gamma-1"/>
    <property type="match status" value="1"/>
</dbReference>
<dbReference type="Gene3D" id="2.10.25.10">
    <property type="entry name" value="Laminin"/>
    <property type="match status" value="9"/>
</dbReference>
<dbReference type="GO" id="GO:0040017">
    <property type="term" value="P:positive regulation of locomotion"/>
    <property type="evidence" value="ECO:0007669"/>
    <property type="project" value="UniProtKB-ARBA"/>
</dbReference>
<feature type="compositionally biased region" description="Basic and acidic residues" evidence="11">
    <location>
        <begin position="1268"/>
        <end position="1281"/>
    </location>
</feature>
<dbReference type="InterPro" id="IPR000742">
    <property type="entry name" value="EGF"/>
</dbReference>
<dbReference type="FunFam" id="2.60.120.260:FF:000018">
    <property type="entry name" value="Laminin subunit gamma 1"/>
    <property type="match status" value="1"/>
</dbReference>
<evidence type="ECO:0000256" key="6">
    <source>
        <dbReference type="ARBA" id="ARBA00023180"/>
    </source>
</evidence>
<feature type="disulfide bond" evidence="9">
    <location>
        <begin position="427"/>
        <end position="436"/>
    </location>
</feature>
<dbReference type="SMART" id="SM00136">
    <property type="entry name" value="LamNT"/>
    <property type="match status" value="1"/>
</dbReference>
<feature type="domain" description="Laminin EGF-like" evidence="13">
    <location>
        <begin position="894"/>
        <end position="949"/>
    </location>
</feature>
<dbReference type="PANTHER" id="PTHR10574:SF435">
    <property type="entry name" value="LAMININ SUBUNIT GAMMA-1"/>
    <property type="match status" value="1"/>
</dbReference>
<dbReference type="Pfam" id="PF00055">
    <property type="entry name" value="Laminin_N"/>
    <property type="match status" value="1"/>
</dbReference>
<dbReference type="InterPro" id="IPR002049">
    <property type="entry name" value="LE_dom"/>
</dbReference>
<comment type="subunit">
    <text evidence="8">Laminin is a complex glycoprotein, consisting of three different polypeptide chains (alpha, beta, gamma), which are bound to each other by disulfide bonds into a cross-shaped molecule comprising one long and three short arms with globules at each end.</text>
</comment>
<evidence type="ECO:0000256" key="9">
    <source>
        <dbReference type="PROSITE-ProRule" id="PRU00460"/>
    </source>
</evidence>
<feature type="disulfide bond" evidence="9">
    <location>
        <begin position="952"/>
        <end position="969"/>
    </location>
</feature>
<reference evidence="17" key="1">
    <citation type="submission" date="2024-02" db="UniProtKB">
        <authorList>
            <consortium name="WormBaseParasite"/>
        </authorList>
    </citation>
    <scope>IDENTIFICATION</scope>
</reference>
<dbReference type="Gene3D" id="2.60.120.260">
    <property type="entry name" value="Galactose-binding domain-like"/>
    <property type="match status" value="1"/>
</dbReference>
<feature type="domain" description="Laminin EGF-like" evidence="13">
    <location>
        <begin position="839"/>
        <end position="893"/>
    </location>
</feature>
<evidence type="ECO:0000256" key="11">
    <source>
        <dbReference type="SAM" id="MobiDB-lite"/>
    </source>
</evidence>
<keyword evidence="16" id="KW-1185">Reference proteome</keyword>
<dbReference type="SMART" id="SM00180">
    <property type="entry name" value="EGF_Lam"/>
    <property type="match status" value="10"/>
</dbReference>
<feature type="disulfide bond" evidence="9">
    <location>
        <begin position="998"/>
        <end position="1010"/>
    </location>
</feature>
<feature type="chain" id="PRO_5042164522" evidence="12">
    <location>
        <begin position="22"/>
        <end position="1638"/>
    </location>
</feature>
<dbReference type="FunFam" id="2.10.25.10:FF:000758">
    <property type="entry name" value="Laminin subunit gamma 1"/>
    <property type="match status" value="1"/>
</dbReference>
<feature type="disulfide bond" evidence="9">
    <location>
        <begin position="971"/>
        <end position="980"/>
    </location>
</feature>
<dbReference type="FunFam" id="2.10.25.10:FF:000242">
    <property type="entry name" value="Laminin subunit alpha 1"/>
    <property type="match status" value="1"/>
</dbReference>
<feature type="domain" description="Laminin N-terminal" evidence="15">
    <location>
        <begin position="49"/>
        <end position="290"/>
    </location>
</feature>
<comment type="subcellular location">
    <subcellularLocation>
        <location evidence="1">Secreted</location>
    </subcellularLocation>
</comment>
<feature type="coiled-coil region" evidence="10">
    <location>
        <begin position="1329"/>
        <end position="1443"/>
    </location>
</feature>
<dbReference type="CDD" id="cd00055">
    <property type="entry name" value="EGF_Lam"/>
    <property type="match status" value="9"/>
</dbReference>
<feature type="domain" description="Laminin IV type A" evidence="14">
    <location>
        <begin position="517"/>
        <end position="705"/>
    </location>
</feature>
<keyword evidence="3 12" id="KW-0732">Signal</keyword>
<feature type="disulfide bond" evidence="9">
    <location>
        <begin position="316"/>
        <end position="325"/>
    </location>
</feature>
<dbReference type="FunFam" id="2.10.25.10:FF:000067">
    <property type="entry name" value="Laminin subunit gamma 1"/>
    <property type="match status" value="1"/>
</dbReference>
<feature type="domain" description="Laminin EGF-like" evidence="13">
    <location>
        <begin position="998"/>
        <end position="1044"/>
    </location>
</feature>
<feature type="domain" description="Laminin EGF-like" evidence="13">
    <location>
        <begin position="291"/>
        <end position="350"/>
    </location>
</feature>
<keyword evidence="6" id="KW-0325">Glycoprotein</keyword>
<name>A0AAF3FJ71_9BILA</name>
<dbReference type="FunFam" id="2.10.25.10:FF:000105">
    <property type="entry name" value="laminin subunit gamma-1"/>
    <property type="match status" value="2"/>
</dbReference>
<keyword evidence="10" id="KW-0175">Coiled coil</keyword>
<feature type="coiled-coil region" evidence="10">
    <location>
        <begin position="1535"/>
        <end position="1617"/>
    </location>
</feature>
<dbReference type="PROSITE" id="PS01248">
    <property type="entry name" value="EGF_LAM_1"/>
    <property type="match status" value="4"/>
</dbReference>
<feature type="coiled-coil region" evidence="10">
    <location>
        <begin position="1213"/>
        <end position="1241"/>
    </location>
</feature>
<proteinExistence type="predicted"/>
<evidence type="ECO:0000256" key="5">
    <source>
        <dbReference type="ARBA" id="ARBA00023157"/>
    </source>
</evidence>
<keyword evidence="2" id="KW-0964">Secreted</keyword>
<dbReference type="PANTHER" id="PTHR10574">
    <property type="entry name" value="NETRIN/LAMININ-RELATED"/>
    <property type="match status" value="1"/>
</dbReference>
<dbReference type="PRINTS" id="PR00011">
    <property type="entry name" value="EGFLAMININ"/>
</dbReference>
<dbReference type="InterPro" id="IPR008211">
    <property type="entry name" value="Laminin_N"/>
</dbReference>
<dbReference type="Pfam" id="PF00052">
    <property type="entry name" value="Laminin_B"/>
    <property type="match status" value="1"/>
</dbReference>
<evidence type="ECO:0000256" key="2">
    <source>
        <dbReference type="ARBA" id="ARBA00022525"/>
    </source>
</evidence>
<evidence type="ECO:0000256" key="1">
    <source>
        <dbReference type="ARBA" id="ARBA00004613"/>
    </source>
</evidence>
<feature type="disulfide bond" evidence="9">
    <location>
        <begin position="407"/>
        <end position="419"/>
    </location>
</feature>
<dbReference type="InterPro" id="IPR050440">
    <property type="entry name" value="Laminin/Netrin_ECM"/>
</dbReference>
<feature type="domain" description="Laminin EGF-like" evidence="13">
    <location>
        <begin position="740"/>
        <end position="788"/>
    </location>
</feature>
<evidence type="ECO:0000259" key="13">
    <source>
        <dbReference type="PROSITE" id="PS50027"/>
    </source>
</evidence>
<feature type="disulfide bond" evidence="9">
    <location>
        <begin position="1019"/>
        <end position="1028"/>
    </location>
</feature>
<evidence type="ECO:0000313" key="17">
    <source>
        <dbReference type="WBParaSite" id="MBELARI_LOCUS7128"/>
    </source>
</evidence>
<dbReference type="Pfam" id="PF00053">
    <property type="entry name" value="EGF_laminin"/>
    <property type="match status" value="11"/>
</dbReference>
<feature type="domain" description="Laminin EGF-like" evidence="13">
    <location>
        <begin position="407"/>
        <end position="453"/>
    </location>
</feature>
<protein>
    <submittedName>
        <fullName evidence="17">Uncharacterized protein</fullName>
    </submittedName>
</protein>
<accession>A0AAF3FJ71</accession>
<feature type="disulfide bond" evidence="9">
    <location>
        <begin position="922"/>
        <end position="931"/>
    </location>
</feature>
<feature type="disulfide bond" evidence="9">
    <location>
        <begin position="758"/>
        <end position="767"/>
    </location>
</feature>
<keyword evidence="5 9" id="KW-1015">Disulfide bond</keyword>
<evidence type="ECO:0000256" key="7">
    <source>
        <dbReference type="ARBA" id="ARBA00023292"/>
    </source>
</evidence>
<dbReference type="SMART" id="SM00281">
    <property type="entry name" value="LamB"/>
    <property type="match status" value="1"/>
</dbReference>